<keyword evidence="2" id="KW-1185">Reference proteome</keyword>
<sequence length="40" mass="4648">MARLAPLLPPRLKATYLMGAADERQRFWIDVFTRRGTVTE</sequence>
<dbReference type="RefSeq" id="WP_379534959.1">
    <property type="nucleotide sequence ID" value="NZ_JBHSBI010000040.1"/>
</dbReference>
<organism evidence="1 2">
    <name type="scientific">Nonomuraea purpurea</name>
    <dbReference type="NCBI Taxonomy" id="1849276"/>
    <lineage>
        <taxon>Bacteria</taxon>
        <taxon>Bacillati</taxon>
        <taxon>Actinomycetota</taxon>
        <taxon>Actinomycetes</taxon>
        <taxon>Streptosporangiales</taxon>
        <taxon>Streptosporangiaceae</taxon>
        <taxon>Nonomuraea</taxon>
    </lineage>
</organism>
<reference evidence="2" key="1">
    <citation type="journal article" date="2019" name="Int. J. Syst. Evol. Microbiol.">
        <title>The Global Catalogue of Microorganisms (GCM) 10K type strain sequencing project: providing services to taxonomists for standard genome sequencing and annotation.</title>
        <authorList>
            <consortium name="The Broad Institute Genomics Platform"/>
            <consortium name="The Broad Institute Genome Sequencing Center for Infectious Disease"/>
            <person name="Wu L."/>
            <person name="Ma J."/>
        </authorList>
    </citation>
    <scope>NUCLEOTIDE SEQUENCE [LARGE SCALE GENOMIC DNA]</scope>
    <source>
        <strain evidence="2">TBRC 1276</strain>
    </source>
</reference>
<dbReference type="Proteomes" id="UP001595851">
    <property type="component" value="Unassembled WGS sequence"/>
</dbReference>
<name>A0ABV8GQB9_9ACTN</name>
<evidence type="ECO:0000313" key="2">
    <source>
        <dbReference type="Proteomes" id="UP001595851"/>
    </source>
</evidence>
<evidence type="ECO:0000313" key="1">
    <source>
        <dbReference type="EMBL" id="MFC4015139.1"/>
    </source>
</evidence>
<gene>
    <name evidence="1" type="ORF">ACFOY2_48545</name>
</gene>
<comment type="caution">
    <text evidence="1">The sequence shown here is derived from an EMBL/GenBank/DDBJ whole genome shotgun (WGS) entry which is preliminary data.</text>
</comment>
<protein>
    <submittedName>
        <fullName evidence="1">Uncharacterized protein</fullName>
    </submittedName>
</protein>
<dbReference type="EMBL" id="JBHSBI010000040">
    <property type="protein sequence ID" value="MFC4015139.1"/>
    <property type="molecule type" value="Genomic_DNA"/>
</dbReference>
<proteinExistence type="predicted"/>
<accession>A0ABV8GQB9</accession>